<evidence type="ECO:0000256" key="4">
    <source>
        <dbReference type="ARBA" id="ARBA00023180"/>
    </source>
</evidence>
<dbReference type="PANTHER" id="PTHR43918:SF4">
    <property type="entry name" value="CARBOXYLIC ESTER HYDROLASE"/>
    <property type="match status" value="1"/>
</dbReference>
<dbReference type="GO" id="GO:0019695">
    <property type="term" value="P:choline metabolic process"/>
    <property type="evidence" value="ECO:0007669"/>
    <property type="project" value="TreeGrafter"/>
</dbReference>
<dbReference type="eggNOG" id="KOG1516">
    <property type="taxonomic scope" value="Eukaryota"/>
</dbReference>
<keyword evidence="9" id="KW-1185">Reference proteome</keyword>
<protein>
    <submittedName>
        <fullName evidence="8">GH20788</fullName>
    </submittedName>
</protein>
<reference evidence="8 9" key="1">
    <citation type="journal article" date="2007" name="Nature">
        <title>Evolution of genes and genomes on the Drosophila phylogeny.</title>
        <authorList>
            <consortium name="Drosophila 12 Genomes Consortium"/>
            <person name="Clark A.G."/>
            <person name="Eisen M.B."/>
            <person name="Smith D.R."/>
            <person name="Bergman C.M."/>
            <person name="Oliver B."/>
            <person name="Markow T.A."/>
            <person name="Kaufman T.C."/>
            <person name="Kellis M."/>
            <person name="Gelbart W."/>
            <person name="Iyer V.N."/>
            <person name="Pollard D.A."/>
            <person name="Sackton T.B."/>
            <person name="Larracuente A.M."/>
            <person name="Singh N.D."/>
            <person name="Abad J.P."/>
            <person name="Abt D.N."/>
            <person name="Adryan B."/>
            <person name="Aguade M."/>
            <person name="Akashi H."/>
            <person name="Anderson W.W."/>
            <person name="Aquadro C.F."/>
            <person name="Ardell D.H."/>
            <person name="Arguello R."/>
            <person name="Artieri C.G."/>
            <person name="Barbash D.A."/>
            <person name="Barker D."/>
            <person name="Barsanti P."/>
            <person name="Batterham P."/>
            <person name="Batzoglou S."/>
            <person name="Begun D."/>
            <person name="Bhutkar A."/>
            <person name="Blanco E."/>
            <person name="Bosak S.A."/>
            <person name="Bradley R.K."/>
            <person name="Brand A.D."/>
            <person name="Brent M.R."/>
            <person name="Brooks A.N."/>
            <person name="Brown R.H."/>
            <person name="Butlin R.K."/>
            <person name="Caggese C."/>
            <person name="Calvi B.R."/>
            <person name="Bernardo de Carvalho A."/>
            <person name="Caspi A."/>
            <person name="Castrezana S."/>
            <person name="Celniker S.E."/>
            <person name="Chang J.L."/>
            <person name="Chapple C."/>
            <person name="Chatterji S."/>
            <person name="Chinwalla A."/>
            <person name="Civetta A."/>
            <person name="Clifton S.W."/>
            <person name="Comeron J.M."/>
            <person name="Costello J.C."/>
            <person name="Coyne J.A."/>
            <person name="Daub J."/>
            <person name="David R.G."/>
            <person name="Delcher A.L."/>
            <person name="Delehaunty K."/>
            <person name="Do C.B."/>
            <person name="Ebling H."/>
            <person name="Edwards K."/>
            <person name="Eickbush T."/>
            <person name="Evans J.D."/>
            <person name="Filipski A."/>
            <person name="Findeiss S."/>
            <person name="Freyhult E."/>
            <person name="Fulton L."/>
            <person name="Fulton R."/>
            <person name="Garcia A.C."/>
            <person name="Gardiner A."/>
            <person name="Garfield D.A."/>
            <person name="Garvin B.E."/>
            <person name="Gibson G."/>
            <person name="Gilbert D."/>
            <person name="Gnerre S."/>
            <person name="Godfrey J."/>
            <person name="Good R."/>
            <person name="Gotea V."/>
            <person name="Gravely B."/>
            <person name="Greenberg A.J."/>
            <person name="Griffiths-Jones S."/>
            <person name="Gross S."/>
            <person name="Guigo R."/>
            <person name="Gustafson E.A."/>
            <person name="Haerty W."/>
            <person name="Hahn M.W."/>
            <person name="Halligan D.L."/>
            <person name="Halpern A.L."/>
            <person name="Halter G.M."/>
            <person name="Han M.V."/>
            <person name="Heger A."/>
            <person name="Hillier L."/>
            <person name="Hinrichs A.S."/>
            <person name="Holmes I."/>
            <person name="Hoskins R.A."/>
            <person name="Hubisz M.J."/>
            <person name="Hultmark D."/>
            <person name="Huntley M.A."/>
            <person name="Jaffe D.B."/>
            <person name="Jagadeeshan S."/>
            <person name="Jeck W.R."/>
            <person name="Johnson J."/>
            <person name="Jones C.D."/>
            <person name="Jordan W.C."/>
            <person name="Karpen G.H."/>
            <person name="Kataoka E."/>
            <person name="Keightley P.D."/>
            <person name="Kheradpour P."/>
            <person name="Kirkness E.F."/>
            <person name="Koerich L.B."/>
            <person name="Kristiansen K."/>
            <person name="Kudrna D."/>
            <person name="Kulathinal R.J."/>
            <person name="Kumar S."/>
            <person name="Kwok R."/>
            <person name="Lander E."/>
            <person name="Langley C.H."/>
            <person name="Lapoint R."/>
            <person name="Lazzaro B.P."/>
            <person name="Lee S.J."/>
            <person name="Levesque L."/>
            <person name="Li R."/>
            <person name="Lin C.F."/>
            <person name="Lin M.F."/>
            <person name="Lindblad-Toh K."/>
            <person name="Llopart A."/>
            <person name="Long M."/>
            <person name="Low L."/>
            <person name="Lozovsky E."/>
            <person name="Lu J."/>
            <person name="Luo M."/>
            <person name="Machado C.A."/>
            <person name="Makalowski W."/>
            <person name="Marzo M."/>
            <person name="Matsuda M."/>
            <person name="Matzkin L."/>
            <person name="McAllister B."/>
            <person name="McBride C.S."/>
            <person name="McKernan B."/>
            <person name="McKernan K."/>
            <person name="Mendez-Lago M."/>
            <person name="Minx P."/>
            <person name="Mollenhauer M.U."/>
            <person name="Montooth K."/>
            <person name="Mount S.M."/>
            <person name="Mu X."/>
            <person name="Myers E."/>
            <person name="Negre B."/>
            <person name="Newfeld S."/>
            <person name="Nielsen R."/>
            <person name="Noor M.A."/>
            <person name="O'Grady P."/>
            <person name="Pachter L."/>
            <person name="Papaceit M."/>
            <person name="Parisi M.J."/>
            <person name="Parisi M."/>
            <person name="Parts L."/>
            <person name="Pedersen J.S."/>
            <person name="Pesole G."/>
            <person name="Phillippy A.M."/>
            <person name="Ponting C.P."/>
            <person name="Pop M."/>
            <person name="Porcelli D."/>
            <person name="Powell J.R."/>
            <person name="Prohaska S."/>
            <person name="Pruitt K."/>
            <person name="Puig M."/>
            <person name="Quesneville H."/>
            <person name="Ram K.R."/>
            <person name="Rand D."/>
            <person name="Rasmussen M.D."/>
            <person name="Reed L.K."/>
            <person name="Reenan R."/>
            <person name="Reily A."/>
            <person name="Remington K.A."/>
            <person name="Rieger T.T."/>
            <person name="Ritchie M.G."/>
            <person name="Robin C."/>
            <person name="Rogers Y.H."/>
            <person name="Rohde C."/>
            <person name="Rozas J."/>
            <person name="Rubenfield M.J."/>
            <person name="Ruiz A."/>
            <person name="Russo S."/>
            <person name="Salzberg S.L."/>
            <person name="Sanchez-Gracia A."/>
            <person name="Saranga D.J."/>
            <person name="Sato H."/>
            <person name="Schaeffer S.W."/>
            <person name="Schatz M.C."/>
            <person name="Schlenke T."/>
            <person name="Schwartz R."/>
            <person name="Segarra C."/>
            <person name="Singh R.S."/>
            <person name="Sirot L."/>
            <person name="Sirota M."/>
            <person name="Sisneros N.B."/>
            <person name="Smith C.D."/>
            <person name="Smith T.F."/>
            <person name="Spieth J."/>
            <person name="Stage D.E."/>
            <person name="Stark A."/>
            <person name="Stephan W."/>
            <person name="Strausberg R.L."/>
            <person name="Strempel S."/>
            <person name="Sturgill D."/>
            <person name="Sutton G."/>
            <person name="Sutton G.G."/>
            <person name="Tao W."/>
            <person name="Teichmann S."/>
            <person name="Tobari Y.N."/>
            <person name="Tomimura Y."/>
            <person name="Tsolas J.M."/>
            <person name="Valente V.L."/>
            <person name="Venter E."/>
            <person name="Venter J.C."/>
            <person name="Vicario S."/>
            <person name="Vieira F.G."/>
            <person name="Vilella A.J."/>
            <person name="Villasante A."/>
            <person name="Walenz B."/>
            <person name="Wang J."/>
            <person name="Wasserman M."/>
            <person name="Watts T."/>
            <person name="Wilson D."/>
            <person name="Wilson R.K."/>
            <person name="Wing R.A."/>
            <person name="Wolfner M.F."/>
            <person name="Wong A."/>
            <person name="Wong G.K."/>
            <person name="Wu C.I."/>
            <person name="Wu G."/>
            <person name="Yamamoto D."/>
            <person name="Yang H.P."/>
            <person name="Yang S.P."/>
            <person name="Yorke J.A."/>
            <person name="Yoshida K."/>
            <person name="Zdobnov E."/>
            <person name="Zhang P."/>
            <person name="Zhang Y."/>
            <person name="Zimin A.V."/>
            <person name="Baldwin J."/>
            <person name="Abdouelleil A."/>
            <person name="Abdulkadir J."/>
            <person name="Abebe A."/>
            <person name="Abera B."/>
            <person name="Abreu J."/>
            <person name="Acer S.C."/>
            <person name="Aftuck L."/>
            <person name="Alexander A."/>
            <person name="An P."/>
            <person name="Anderson E."/>
            <person name="Anderson S."/>
            <person name="Arachi H."/>
            <person name="Azer M."/>
            <person name="Bachantsang P."/>
            <person name="Barry A."/>
            <person name="Bayul T."/>
            <person name="Berlin A."/>
            <person name="Bessette D."/>
            <person name="Bloom T."/>
            <person name="Blye J."/>
            <person name="Boguslavskiy L."/>
            <person name="Bonnet C."/>
            <person name="Boukhgalter B."/>
            <person name="Bourzgui I."/>
            <person name="Brown A."/>
            <person name="Cahill P."/>
            <person name="Channer S."/>
            <person name="Cheshatsang Y."/>
            <person name="Chuda L."/>
            <person name="Citroen M."/>
            <person name="Collymore A."/>
            <person name="Cooke P."/>
            <person name="Costello M."/>
            <person name="D'Aco K."/>
            <person name="Daza R."/>
            <person name="De Haan G."/>
            <person name="DeGray S."/>
            <person name="DeMaso C."/>
            <person name="Dhargay N."/>
            <person name="Dooley K."/>
            <person name="Dooley E."/>
            <person name="Doricent M."/>
            <person name="Dorje P."/>
            <person name="Dorjee K."/>
            <person name="Dupes A."/>
            <person name="Elong R."/>
            <person name="Falk J."/>
            <person name="Farina A."/>
            <person name="Faro S."/>
            <person name="Ferguson D."/>
            <person name="Fisher S."/>
            <person name="Foley C.D."/>
            <person name="Franke A."/>
            <person name="Friedrich D."/>
            <person name="Gadbois L."/>
            <person name="Gearin G."/>
            <person name="Gearin C.R."/>
            <person name="Giannoukos G."/>
            <person name="Goode T."/>
            <person name="Graham J."/>
            <person name="Grandbois E."/>
            <person name="Grewal S."/>
            <person name="Gyaltsen K."/>
            <person name="Hafez N."/>
            <person name="Hagos B."/>
            <person name="Hall J."/>
            <person name="Henson C."/>
            <person name="Hollinger A."/>
            <person name="Honan T."/>
            <person name="Huard M.D."/>
            <person name="Hughes L."/>
            <person name="Hurhula B."/>
            <person name="Husby M.E."/>
            <person name="Kamat A."/>
            <person name="Kanga B."/>
            <person name="Kashin S."/>
            <person name="Khazanovich D."/>
            <person name="Kisner P."/>
            <person name="Lance K."/>
            <person name="Lara M."/>
            <person name="Lee W."/>
            <person name="Lennon N."/>
            <person name="Letendre F."/>
            <person name="LeVine R."/>
            <person name="Lipovsky A."/>
            <person name="Liu X."/>
            <person name="Liu J."/>
            <person name="Liu S."/>
            <person name="Lokyitsang T."/>
            <person name="Lokyitsang Y."/>
            <person name="Lubonja R."/>
            <person name="Lui A."/>
            <person name="MacDonald P."/>
            <person name="Magnisalis V."/>
            <person name="Maru K."/>
            <person name="Matthews C."/>
            <person name="McCusker W."/>
            <person name="McDonough S."/>
            <person name="Mehta T."/>
            <person name="Meldrim J."/>
            <person name="Meneus L."/>
            <person name="Mihai O."/>
            <person name="Mihalev A."/>
            <person name="Mihova T."/>
            <person name="Mittelman R."/>
            <person name="Mlenga V."/>
            <person name="Montmayeur A."/>
            <person name="Mulrain L."/>
            <person name="Navidi A."/>
            <person name="Naylor J."/>
            <person name="Negash T."/>
            <person name="Nguyen T."/>
            <person name="Nguyen N."/>
            <person name="Nicol R."/>
            <person name="Norbu C."/>
            <person name="Norbu N."/>
            <person name="Novod N."/>
            <person name="O'Neill B."/>
            <person name="Osman S."/>
            <person name="Markiewicz E."/>
            <person name="Oyono O.L."/>
            <person name="Patti C."/>
            <person name="Phunkhang P."/>
            <person name="Pierre F."/>
            <person name="Priest M."/>
            <person name="Raghuraman S."/>
            <person name="Rege F."/>
            <person name="Reyes R."/>
            <person name="Rise C."/>
            <person name="Rogov P."/>
            <person name="Ross K."/>
            <person name="Ryan E."/>
            <person name="Settipalli S."/>
            <person name="Shea T."/>
            <person name="Sherpa N."/>
            <person name="Shi L."/>
            <person name="Shih D."/>
            <person name="Sparrow T."/>
            <person name="Spaulding J."/>
            <person name="Stalker J."/>
            <person name="Stange-Thomann N."/>
            <person name="Stavropoulos S."/>
            <person name="Stone C."/>
            <person name="Strader C."/>
            <person name="Tesfaye S."/>
            <person name="Thomson T."/>
            <person name="Thoulutsang Y."/>
            <person name="Thoulutsang D."/>
            <person name="Topham K."/>
            <person name="Topping I."/>
            <person name="Tsamla T."/>
            <person name="Vassiliev H."/>
            <person name="Vo A."/>
            <person name="Wangchuk T."/>
            <person name="Wangdi T."/>
            <person name="Weiand M."/>
            <person name="Wilkinson J."/>
            <person name="Wilson A."/>
            <person name="Yadav S."/>
            <person name="Young G."/>
            <person name="Yu Q."/>
            <person name="Zembek L."/>
            <person name="Zhong D."/>
            <person name="Zimmer A."/>
            <person name="Zwirko Z."/>
            <person name="Jaffe D.B."/>
            <person name="Alvarez P."/>
            <person name="Brockman W."/>
            <person name="Butler J."/>
            <person name="Chin C."/>
            <person name="Gnerre S."/>
            <person name="Grabherr M."/>
            <person name="Kleber M."/>
            <person name="Mauceli E."/>
            <person name="MacCallum I."/>
        </authorList>
    </citation>
    <scope>NUCLEOTIDE SEQUENCE [LARGE SCALE GENOMIC DNA]</scope>
    <source>
        <strain evidence="9">Tucson 15287-2541.00</strain>
    </source>
</reference>
<dbReference type="Pfam" id="PF00135">
    <property type="entry name" value="COesterase"/>
    <property type="match status" value="1"/>
</dbReference>
<feature type="chain" id="PRO_5002811752" evidence="6">
    <location>
        <begin position="22"/>
        <end position="793"/>
    </location>
</feature>
<dbReference type="GO" id="GO:0006581">
    <property type="term" value="P:acetylcholine catabolic process"/>
    <property type="evidence" value="ECO:0007669"/>
    <property type="project" value="TreeGrafter"/>
</dbReference>
<organism evidence="9">
    <name type="scientific">Drosophila grimshawi</name>
    <name type="common">Hawaiian fruit fly</name>
    <name type="synonym">Idiomyia grimshawi</name>
    <dbReference type="NCBI Taxonomy" id="7222"/>
    <lineage>
        <taxon>Eukaryota</taxon>
        <taxon>Metazoa</taxon>
        <taxon>Ecdysozoa</taxon>
        <taxon>Arthropoda</taxon>
        <taxon>Hexapoda</taxon>
        <taxon>Insecta</taxon>
        <taxon>Pterygota</taxon>
        <taxon>Neoptera</taxon>
        <taxon>Endopterygota</taxon>
        <taxon>Diptera</taxon>
        <taxon>Brachycera</taxon>
        <taxon>Muscomorpha</taxon>
        <taxon>Ephydroidea</taxon>
        <taxon>Drosophilidae</taxon>
        <taxon>Drosophila</taxon>
        <taxon>Hawaiian Drosophila</taxon>
    </lineage>
</organism>
<evidence type="ECO:0000259" key="7">
    <source>
        <dbReference type="Pfam" id="PF00135"/>
    </source>
</evidence>
<keyword evidence="5" id="KW-0472">Membrane</keyword>
<keyword evidence="4" id="KW-0325">Glycoprotein</keyword>
<dbReference type="InParanoid" id="B4J685"/>
<keyword evidence="3" id="KW-0378">Hydrolase</keyword>
<feature type="transmembrane region" description="Helical" evidence="5">
    <location>
        <begin position="649"/>
        <end position="670"/>
    </location>
</feature>
<dbReference type="InterPro" id="IPR029058">
    <property type="entry name" value="AB_hydrolase_fold"/>
</dbReference>
<dbReference type="AlphaFoldDB" id="B4J685"/>
<keyword evidence="5" id="KW-0812">Transmembrane</keyword>
<evidence type="ECO:0000256" key="5">
    <source>
        <dbReference type="SAM" id="Phobius"/>
    </source>
</evidence>
<dbReference type="GO" id="GO:0005886">
    <property type="term" value="C:plasma membrane"/>
    <property type="evidence" value="ECO:0007669"/>
    <property type="project" value="TreeGrafter"/>
</dbReference>
<evidence type="ECO:0000256" key="2">
    <source>
        <dbReference type="ARBA" id="ARBA00022487"/>
    </source>
</evidence>
<dbReference type="EMBL" id="CH916367">
    <property type="protein sequence ID" value="EDW00858.1"/>
    <property type="molecule type" value="Genomic_DNA"/>
</dbReference>
<evidence type="ECO:0000256" key="1">
    <source>
        <dbReference type="ARBA" id="ARBA00005964"/>
    </source>
</evidence>
<name>B4J685_DROGR</name>
<dbReference type="PhylomeDB" id="B4J685"/>
<dbReference type="GO" id="GO:0003990">
    <property type="term" value="F:acetylcholinesterase activity"/>
    <property type="evidence" value="ECO:0007669"/>
    <property type="project" value="TreeGrafter"/>
</dbReference>
<evidence type="ECO:0000256" key="3">
    <source>
        <dbReference type="ARBA" id="ARBA00022801"/>
    </source>
</evidence>
<dbReference type="HOGENOM" id="CLU_016940_0_0_1"/>
<dbReference type="InterPro" id="IPR019819">
    <property type="entry name" value="Carboxylesterase_B_CS"/>
</dbReference>
<evidence type="ECO:0000313" key="9">
    <source>
        <dbReference type="Proteomes" id="UP000001070"/>
    </source>
</evidence>
<dbReference type="ESTHER" id="drogr-b4j685">
    <property type="family name" value="OtherNon-catalytic_C"/>
</dbReference>
<dbReference type="OrthoDB" id="19501at2759"/>
<dbReference type="PANTHER" id="PTHR43918">
    <property type="entry name" value="ACETYLCHOLINESTERASE"/>
    <property type="match status" value="1"/>
</dbReference>
<dbReference type="GO" id="GO:0005615">
    <property type="term" value="C:extracellular space"/>
    <property type="evidence" value="ECO:0007669"/>
    <property type="project" value="TreeGrafter"/>
</dbReference>
<dbReference type="PROSITE" id="PS00941">
    <property type="entry name" value="CARBOXYLESTERASE_B_2"/>
    <property type="match status" value="1"/>
</dbReference>
<sequence>MFVLINWLGVFTWLSIHGCWAQQTHIKLEEGDLIGLKIFPDGARSAVYAFLGIPYAQPPLGPLRFAPAKPHNGWNRTLQATTMQPICPQLSNTIYDETVDGSILRATSSKEDCLYLNIWTPETGLRYGQLPMLVIISGEDFAYDWPRNRINGLDFAAAEGIIVVSVQYRSNIYGWLGLGQDHRQLPGNYGLSDIQLALYWLQRNAPSFGGNADQVTLLGHGSGAILALAMALQPDGDATTFKQVILMSPGPVLYALGAGHQERIMATGRMLVHKLGCQFEEQQHRQLLSCLRRKSTDDLLRAYESVYNHGNGSMQLGVQLRGQLEQLLVNASLPPLLLGIGSNEGAFLQDYWLDVARDGHVPLHGYINSTLLPNVLRFMQLEAGASEAQLAAIRWRYFGEDSSVSRLLWGMQRLLSESLYETPFLRLLQLLNGSLSYAYVFDQSLTHSMDMRGRQNLFGGASHSSDLPLLLGPSLFQQISRRRFSAEEEKLCRKLRSSFASFVKGGNPTPGRIYDGWQPYTAQRPFIYSLGEALATKTLELPSGSDEAQIEQLLGGKQQTELGTDRSLSRINRHDSYRQNGQSYVASNQLDSGYGNHLRRVFGFWRVLLPTAQDAELREAGAGYDGGVVGQRVRLMEANADAARYRQGFYAMLGLVCLLLACLGLCVYLLRPPIRATCPMSSPGAKVVVQRNVTEKETERQPQQRKEEEQVVTSVCDVQDNCSRTMNNQQWVAARLQTLSEEPELEMEREREQEMAVVMEQQPLEMRQLLRNTWTLSATNTNKMWLLKTGNTS</sequence>
<feature type="domain" description="Carboxylesterase type B" evidence="7">
    <location>
        <begin position="23"/>
        <end position="534"/>
    </location>
</feature>
<dbReference type="InterPro" id="IPR002018">
    <property type="entry name" value="CarbesteraseB"/>
</dbReference>
<dbReference type="Proteomes" id="UP000001070">
    <property type="component" value="Unassembled WGS sequence"/>
</dbReference>
<dbReference type="STRING" id="7222.B4J685"/>
<accession>B4J685</accession>
<evidence type="ECO:0000256" key="6">
    <source>
        <dbReference type="SAM" id="SignalP"/>
    </source>
</evidence>
<dbReference type="SUPFAM" id="SSF53474">
    <property type="entry name" value="alpha/beta-Hydrolases"/>
    <property type="match status" value="1"/>
</dbReference>
<evidence type="ECO:0000313" key="8">
    <source>
        <dbReference type="EMBL" id="EDW00858.1"/>
    </source>
</evidence>
<dbReference type="InterPro" id="IPR050654">
    <property type="entry name" value="AChE-related_enzymes"/>
</dbReference>
<gene>
    <name evidence="8" type="primary">Dgri\GH20788</name>
    <name evidence="8" type="ORF">Dgri_GH20788</name>
</gene>
<dbReference type="Gene3D" id="3.40.50.1820">
    <property type="entry name" value="alpha/beta hydrolase"/>
    <property type="match status" value="1"/>
</dbReference>
<feature type="signal peptide" evidence="6">
    <location>
        <begin position="1"/>
        <end position="21"/>
    </location>
</feature>
<keyword evidence="6" id="KW-0732">Signal</keyword>
<dbReference type="OMA" id="QSHSMDM"/>
<keyword evidence="2" id="KW-0719">Serine esterase</keyword>
<keyword evidence="5" id="KW-1133">Transmembrane helix</keyword>
<proteinExistence type="inferred from homology"/>
<comment type="similarity">
    <text evidence="1">Belongs to the type-B carboxylesterase/lipase family.</text>
</comment>